<dbReference type="OrthoDB" id="10478855at2759"/>
<feature type="region of interest" description="Disordered" evidence="1">
    <location>
        <begin position="1"/>
        <end position="73"/>
    </location>
</feature>
<organism evidence="2 3">
    <name type="scientific">Panicum miliaceum</name>
    <name type="common">Proso millet</name>
    <name type="synonym">Broomcorn millet</name>
    <dbReference type="NCBI Taxonomy" id="4540"/>
    <lineage>
        <taxon>Eukaryota</taxon>
        <taxon>Viridiplantae</taxon>
        <taxon>Streptophyta</taxon>
        <taxon>Embryophyta</taxon>
        <taxon>Tracheophyta</taxon>
        <taxon>Spermatophyta</taxon>
        <taxon>Magnoliopsida</taxon>
        <taxon>Liliopsida</taxon>
        <taxon>Poales</taxon>
        <taxon>Poaceae</taxon>
        <taxon>PACMAD clade</taxon>
        <taxon>Panicoideae</taxon>
        <taxon>Panicodae</taxon>
        <taxon>Paniceae</taxon>
        <taxon>Panicinae</taxon>
        <taxon>Panicum</taxon>
        <taxon>Panicum sect. Panicum</taxon>
    </lineage>
</organism>
<comment type="caution">
    <text evidence="2">The sequence shown here is derived from an EMBL/GenBank/DDBJ whole genome shotgun (WGS) entry which is preliminary data.</text>
</comment>
<keyword evidence="3" id="KW-1185">Reference proteome</keyword>
<gene>
    <name evidence="2" type="ORF">C2845_PM02G14760</name>
</gene>
<evidence type="ECO:0000313" key="2">
    <source>
        <dbReference type="EMBL" id="RLN15601.1"/>
    </source>
</evidence>
<feature type="compositionally biased region" description="Basic and acidic residues" evidence="1">
    <location>
        <begin position="56"/>
        <end position="73"/>
    </location>
</feature>
<dbReference type="Proteomes" id="UP000275267">
    <property type="component" value="Unassembled WGS sequence"/>
</dbReference>
<evidence type="ECO:0000313" key="3">
    <source>
        <dbReference type="Proteomes" id="UP000275267"/>
    </source>
</evidence>
<proteinExistence type="predicted"/>
<reference evidence="3" key="1">
    <citation type="journal article" date="2019" name="Nat. Commun.">
        <title>The genome of broomcorn millet.</title>
        <authorList>
            <person name="Zou C."/>
            <person name="Miki D."/>
            <person name="Li D."/>
            <person name="Tang Q."/>
            <person name="Xiao L."/>
            <person name="Rajput S."/>
            <person name="Deng P."/>
            <person name="Jia W."/>
            <person name="Huang R."/>
            <person name="Zhang M."/>
            <person name="Sun Y."/>
            <person name="Hu J."/>
            <person name="Fu X."/>
            <person name="Schnable P.S."/>
            <person name="Li F."/>
            <person name="Zhang H."/>
            <person name="Feng B."/>
            <person name="Zhu X."/>
            <person name="Liu R."/>
            <person name="Schnable J.C."/>
            <person name="Zhu J.-K."/>
            <person name="Zhang H."/>
        </authorList>
    </citation>
    <scope>NUCLEOTIDE SEQUENCE [LARGE SCALE GENOMIC DNA]</scope>
</reference>
<evidence type="ECO:0000256" key="1">
    <source>
        <dbReference type="SAM" id="MobiDB-lite"/>
    </source>
</evidence>
<sequence>MLELEGIIEPVASPTTSPVAIEKGKAKKLKQSPPPNGVPGQILPNPNGEPTEAELNGEREERDDRGETAEPARVRCCRAGHSLDGRWRRRCRPGSTNRPGLG</sequence>
<dbReference type="AlphaFoldDB" id="A0A3L6S3W4"/>
<accession>A0A3L6S3W4</accession>
<name>A0A3L6S3W4_PANMI</name>
<dbReference type="EMBL" id="PQIB02000005">
    <property type="protein sequence ID" value="RLN15601.1"/>
    <property type="molecule type" value="Genomic_DNA"/>
</dbReference>
<protein>
    <submittedName>
        <fullName evidence="2">Uncharacterized protein</fullName>
    </submittedName>
</protein>